<proteinExistence type="predicted"/>
<name>A0A245ZTJ8_9SPHN</name>
<evidence type="ECO:0000313" key="2">
    <source>
        <dbReference type="Proteomes" id="UP000197783"/>
    </source>
</evidence>
<protein>
    <submittedName>
        <fullName evidence="1">Esterase YdiI</fullName>
        <ecNumber evidence="1">3.1.-.-</ecNumber>
    </submittedName>
</protein>
<comment type="caution">
    <text evidence="1">The sequence shown here is derived from an EMBL/GenBank/DDBJ whole genome shotgun (WGS) entry which is preliminary data.</text>
</comment>
<sequence>MAIWTRPIELVQLNALGEGVLPGLLEIEFTDCGDDWLRARMPVGK</sequence>
<dbReference type="RefSeq" id="WP_245832833.1">
    <property type="nucleotide sequence ID" value="NZ_NBBJ01000001.1"/>
</dbReference>
<dbReference type="EC" id="3.1.-.-" evidence="1"/>
<accession>A0A245ZTJ8</accession>
<keyword evidence="2" id="KW-1185">Reference proteome</keyword>
<reference evidence="1 2" key="1">
    <citation type="submission" date="2017-03" db="EMBL/GenBank/DDBJ databases">
        <title>Genome sequence of Sphingomonas mucosissima DSM 17494.</title>
        <authorList>
            <person name="Poehlein A."/>
            <person name="Wuebbeler J.H."/>
            <person name="Steinbuechel A."/>
            <person name="Daniel R."/>
        </authorList>
    </citation>
    <scope>NUCLEOTIDE SEQUENCE [LARGE SCALE GENOMIC DNA]</scope>
    <source>
        <strain evidence="1 2">DSM 17494</strain>
    </source>
</reference>
<dbReference type="GO" id="GO:0016787">
    <property type="term" value="F:hydrolase activity"/>
    <property type="evidence" value="ECO:0007669"/>
    <property type="project" value="UniProtKB-KW"/>
</dbReference>
<dbReference type="Gene3D" id="3.10.129.10">
    <property type="entry name" value="Hotdog Thioesterase"/>
    <property type="match status" value="1"/>
</dbReference>
<keyword evidence="1" id="KW-0378">Hydrolase</keyword>
<gene>
    <name evidence="1" type="primary">ydiI</name>
    <name evidence="1" type="ORF">SPMU_14130</name>
</gene>
<dbReference type="Proteomes" id="UP000197783">
    <property type="component" value="Unassembled WGS sequence"/>
</dbReference>
<organism evidence="1 2">
    <name type="scientific">Sphingomonas mucosissima</name>
    <dbReference type="NCBI Taxonomy" id="370959"/>
    <lineage>
        <taxon>Bacteria</taxon>
        <taxon>Pseudomonadati</taxon>
        <taxon>Pseudomonadota</taxon>
        <taxon>Alphaproteobacteria</taxon>
        <taxon>Sphingomonadales</taxon>
        <taxon>Sphingomonadaceae</taxon>
        <taxon>Sphingomonas</taxon>
    </lineage>
</organism>
<evidence type="ECO:0000313" key="1">
    <source>
        <dbReference type="EMBL" id="OWK33069.1"/>
    </source>
</evidence>
<dbReference type="AlphaFoldDB" id="A0A245ZTJ8"/>
<dbReference type="EMBL" id="NBBJ01000001">
    <property type="protein sequence ID" value="OWK33069.1"/>
    <property type="molecule type" value="Genomic_DNA"/>
</dbReference>